<gene>
    <name evidence="5" type="ORF">Ssi02_56540</name>
</gene>
<dbReference type="InterPro" id="IPR036390">
    <property type="entry name" value="WH_DNA-bd_sf"/>
</dbReference>
<dbReference type="Proteomes" id="UP000606172">
    <property type="component" value="Unassembled WGS sequence"/>
</dbReference>
<dbReference type="GO" id="GO:0003700">
    <property type="term" value="F:DNA-binding transcription factor activity"/>
    <property type="evidence" value="ECO:0007669"/>
    <property type="project" value="InterPro"/>
</dbReference>
<dbReference type="InterPro" id="IPR001845">
    <property type="entry name" value="HTH_ArsR_DNA-bd_dom"/>
</dbReference>
<dbReference type="PANTHER" id="PTHR33154">
    <property type="entry name" value="TRANSCRIPTIONAL REGULATOR, ARSR FAMILY"/>
    <property type="match status" value="1"/>
</dbReference>
<keyword evidence="3" id="KW-0804">Transcription</keyword>
<keyword evidence="6" id="KW-1185">Reference proteome</keyword>
<accession>A0A919RKS9</accession>
<evidence type="ECO:0000256" key="3">
    <source>
        <dbReference type="ARBA" id="ARBA00023163"/>
    </source>
</evidence>
<evidence type="ECO:0000256" key="1">
    <source>
        <dbReference type="ARBA" id="ARBA00023015"/>
    </source>
</evidence>
<reference evidence="5" key="1">
    <citation type="submission" date="2021-01" db="EMBL/GenBank/DDBJ databases">
        <title>Whole genome shotgun sequence of Sinosporangium siamense NBRC 109515.</title>
        <authorList>
            <person name="Komaki H."/>
            <person name="Tamura T."/>
        </authorList>
    </citation>
    <scope>NUCLEOTIDE SEQUENCE</scope>
    <source>
        <strain evidence="5">NBRC 109515</strain>
    </source>
</reference>
<evidence type="ECO:0000313" key="5">
    <source>
        <dbReference type="EMBL" id="GII95423.1"/>
    </source>
</evidence>
<evidence type="ECO:0000256" key="2">
    <source>
        <dbReference type="ARBA" id="ARBA00023125"/>
    </source>
</evidence>
<protein>
    <submittedName>
        <fullName evidence="5">Transcriptional regulator</fullName>
    </submittedName>
</protein>
<feature type="domain" description="HTH arsR-type" evidence="4">
    <location>
        <begin position="14"/>
        <end position="96"/>
    </location>
</feature>
<dbReference type="RefSeq" id="WP_204030493.1">
    <property type="nucleotide sequence ID" value="NZ_BOOW01000036.1"/>
</dbReference>
<comment type="caution">
    <text evidence="5">The sequence shown here is derived from an EMBL/GenBank/DDBJ whole genome shotgun (WGS) entry which is preliminary data.</text>
</comment>
<evidence type="ECO:0000259" key="4">
    <source>
        <dbReference type="SMART" id="SM00418"/>
    </source>
</evidence>
<name>A0A919RKS9_9ACTN</name>
<dbReference type="InterPro" id="IPR051081">
    <property type="entry name" value="HTH_MetalResp_TranReg"/>
</dbReference>
<keyword evidence="2" id="KW-0238">DNA-binding</keyword>
<organism evidence="5 6">
    <name type="scientific">Sinosporangium siamense</name>
    <dbReference type="NCBI Taxonomy" id="1367973"/>
    <lineage>
        <taxon>Bacteria</taxon>
        <taxon>Bacillati</taxon>
        <taxon>Actinomycetota</taxon>
        <taxon>Actinomycetes</taxon>
        <taxon>Streptosporangiales</taxon>
        <taxon>Streptosporangiaceae</taxon>
        <taxon>Sinosporangium</taxon>
    </lineage>
</organism>
<dbReference type="SUPFAM" id="SSF46785">
    <property type="entry name" value="Winged helix' DNA-binding domain"/>
    <property type="match status" value="1"/>
</dbReference>
<dbReference type="Gene3D" id="1.10.10.10">
    <property type="entry name" value="Winged helix-like DNA-binding domain superfamily/Winged helix DNA-binding domain"/>
    <property type="match status" value="1"/>
</dbReference>
<dbReference type="InterPro" id="IPR011991">
    <property type="entry name" value="ArsR-like_HTH"/>
</dbReference>
<evidence type="ECO:0000313" key="6">
    <source>
        <dbReference type="Proteomes" id="UP000606172"/>
    </source>
</evidence>
<dbReference type="GO" id="GO:0003677">
    <property type="term" value="F:DNA binding"/>
    <property type="evidence" value="ECO:0007669"/>
    <property type="project" value="UniProtKB-KW"/>
</dbReference>
<dbReference type="Pfam" id="PF12840">
    <property type="entry name" value="HTH_20"/>
    <property type="match status" value="1"/>
</dbReference>
<sequence length="192" mass="21757">MGEQPLTRKIADLEVLKALAHPRRQRILDLLSQGGPSTSAELARKLDLNTGATSYHLRELAKHGFIEEVPERARGRERWWRFVSADLRFPLRSEQDAETRALLDEINARGVADDMRAFRLAQAAVEPGAWGDAFPYSRGAIRVTLPELVEFFEEYIALLMKYGKSAEEADPEARLVQTRFYAYPNPPSDQTS</sequence>
<dbReference type="InterPro" id="IPR036388">
    <property type="entry name" value="WH-like_DNA-bd_sf"/>
</dbReference>
<dbReference type="AlphaFoldDB" id="A0A919RKS9"/>
<dbReference type="SMART" id="SM00418">
    <property type="entry name" value="HTH_ARSR"/>
    <property type="match status" value="1"/>
</dbReference>
<dbReference type="EMBL" id="BOOW01000036">
    <property type="protein sequence ID" value="GII95423.1"/>
    <property type="molecule type" value="Genomic_DNA"/>
</dbReference>
<dbReference type="CDD" id="cd00090">
    <property type="entry name" value="HTH_ARSR"/>
    <property type="match status" value="1"/>
</dbReference>
<keyword evidence="1" id="KW-0805">Transcription regulation</keyword>
<dbReference type="PANTHER" id="PTHR33154:SF15">
    <property type="entry name" value="REGULATORY PROTEIN ARSR"/>
    <property type="match status" value="1"/>
</dbReference>
<proteinExistence type="predicted"/>